<dbReference type="SUPFAM" id="SSF50978">
    <property type="entry name" value="WD40 repeat-like"/>
    <property type="match status" value="1"/>
</dbReference>
<dbReference type="AlphaFoldDB" id="A0A8I6TLF9"/>
<dbReference type="GO" id="GO:0071169">
    <property type="term" value="P:establishment of protein localization to chromatin"/>
    <property type="evidence" value="ECO:0007669"/>
    <property type="project" value="TreeGrafter"/>
</dbReference>
<sequence>MMTIGHFEPAYFLRCHSKNKDSADVQTQVWHCSFEPSVDSISSRVATCGGNSVCVIDCNSGSVLSKFYTKTENILFALAWGTICINRRPSNVIMCGGAKATIYTLDPTSNKCLLVHSFVQNRNKISLNSLVFHPREKSIFFCALSDGEIKCCEVLEDENRQFFLTVYNELSTSSEIFDLSFCIETQSLFASFDQGLHLFHFKDGISFKCKNRPEHKILNLPKNPNSVHSQTDTKLVDSVESLNDGFFACKCALHGKIYICDTKPIIKTNSNIVDITPVKILNWSLTDNYFMYMGVSPDKTILGCGDDKGALWLYDLCNETSIKDADIIIPWPSLIDHYNDKKRKLALQTYDIVVDKIAISFDKKYIVAVTNNNFVCIWKNTEL</sequence>
<dbReference type="InterPro" id="IPR052489">
    <property type="entry name" value="LRWD1"/>
</dbReference>
<dbReference type="KEGG" id="clec:106673858"/>
<evidence type="ECO:0000259" key="1">
    <source>
        <dbReference type="Pfam" id="PF23215"/>
    </source>
</evidence>
<reference evidence="2" key="1">
    <citation type="submission" date="2022-01" db="UniProtKB">
        <authorList>
            <consortium name="EnsemblMetazoa"/>
        </authorList>
    </citation>
    <scope>IDENTIFICATION</scope>
</reference>
<keyword evidence="3" id="KW-1185">Reference proteome</keyword>
<dbReference type="GO" id="GO:0003682">
    <property type="term" value="F:chromatin binding"/>
    <property type="evidence" value="ECO:0007669"/>
    <property type="project" value="TreeGrafter"/>
</dbReference>
<protein>
    <recommendedName>
        <fullName evidence="1">Leucine-rich repeat and WD repeat-containing protein 1 WD domain-containing protein</fullName>
    </recommendedName>
</protein>
<proteinExistence type="predicted"/>
<dbReference type="GO" id="GO:0006325">
    <property type="term" value="P:chromatin organization"/>
    <property type="evidence" value="ECO:0007669"/>
    <property type="project" value="TreeGrafter"/>
</dbReference>
<evidence type="ECO:0000313" key="3">
    <source>
        <dbReference type="Proteomes" id="UP000494040"/>
    </source>
</evidence>
<evidence type="ECO:0000313" key="2">
    <source>
        <dbReference type="EnsemblMetazoa" id="XP_014261692.1"/>
    </source>
</evidence>
<dbReference type="RefSeq" id="XP_014261692.1">
    <property type="nucleotide sequence ID" value="XM_014406206.2"/>
</dbReference>
<feature type="domain" description="Leucine-rich repeat and WD repeat-containing protein 1 WD" evidence="1">
    <location>
        <begin position="6"/>
        <end position="380"/>
    </location>
</feature>
<dbReference type="GeneID" id="106673858"/>
<dbReference type="InterPro" id="IPR056160">
    <property type="entry name" value="WD_LRWD1"/>
</dbReference>
<dbReference type="PANTHER" id="PTHR24370">
    <property type="entry name" value="OPTICIN"/>
    <property type="match status" value="1"/>
</dbReference>
<dbReference type="OMA" id="IWKCAFE"/>
<dbReference type="Gene3D" id="2.130.10.10">
    <property type="entry name" value="YVTN repeat-like/Quinoprotein amine dehydrogenase"/>
    <property type="match status" value="1"/>
</dbReference>
<accession>A0A8I6TLF9</accession>
<dbReference type="PANTHER" id="PTHR24370:SF10">
    <property type="entry name" value="LEUCINE-RICH REPEAT AND WD REPEAT-CONTAINING PROTEIN 1"/>
    <property type="match status" value="1"/>
</dbReference>
<dbReference type="GO" id="GO:0005664">
    <property type="term" value="C:nuclear origin of replication recognition complex"/>
    <property type="evidence" value="ECO:0007669"/>
    <property type="project" value="TreeGrafter"/>
</dbReference>
<dbReference type="Proteomes" id="UP000494040">
    <property type="component" value="Unassembled WGS sequence"/>
</dbReference>
<dbReference type="OrthoDB" id="7318948at2759"/>
<dbReference type="InterPro" id="IPR036322">
    <property type="entry name" value="WD40_repeat_dom_sf"/>
</dbReference>
<organism evidence="2 3">
    <name type="scientific">Cimex lectularius</name>
    <name type="common">Bed bug</name>
    <name type="synonym">Acanthia lectularia</name>
    <dbReference type="NCBI Taxonomy" id="79782"/>
    <lineage>
        <taxon>Eukaryota</taxon>
        <taxon>Metazoa</taxon>
        <taxon>Ecdysozoa</taxon>
        <taxon>Arthropoda</taxon>
        <taxon>Hexapoda</taxon>
        <taxon>Insecta</taxon>
        <taxon>Pterygota</taxon>
        <taxon>Neoptera</taxon>
        <taxon>Paraneoptera</taxon>
        <taxon>Hemiptera</taxon>
        <taxon>Heteroptera</taxon>
        <taxon>Panheteroptera</taxon>
        <taxon>Cimicomorpha</taxon>
        <taxon>Cimicidae</taxon>
        <taxon>Cimex</taxon>
    </lineage>
</organism>
<name>A0A8I6TLF9_CIMLE</name>
<dbReference type="EnsemblMetazoa" id="XM_014406206.2">
    <property type="protein sequence ID" value="XP_014261692.1"/>
    <property type="gene ID" value="LOC106673858"/>
</dbReference>
<dbReference type="Pfam" id="PF23215">
    <property type="entry name" value="WD_LRWD1"/>
    <property type="match status" value="1"/>
</dbReference>
<dbReference type="InterPro" id="IPR015943">
    <property type="entry name" value="WD40/YVTN_repeat-like_dom_sf"/>
</dbReference>